<dbReference type="Pfam" id="PF14277">
    <property type="entry name" value="DUF4364"/>
    <property type="match status" value="1"/>
</dbReference>
<evidence type="ECO:0000313" key="1">
    <source>
        <dbReference type="EMBL" id="MBS5686495.1"/>
    </source>
</evidence>
<dbReference type="Proteomes" id="UP000251144">
    <property type="component" value="Unassembled WGS sequence"/>
</dbReference>
<dbReference type="EMBL" id="JAGZAM010000001">
    <property type="protein sequence ID" value="MBS5686495.1"/>
    <property type="molecule type" value="Genomic_DNA"/>
</dbReference>
<evidence type="ECO:0000313" key="4">
    <source>
        <dbReference type="Proteomes" id="UP000251144"/>
    </source>
</evidence>
<keyword evidence="5" id="KW-1185">Reference proteome</keyword>
<dbReference type="OrthoDB" id="1863347at2"/>
<dbReference type="InterPro" id="IPR025374">
    <property type="entry name" value="DUF4364"/>
</dbReference>
<dbReference type="Proteomes" id="UP000733372">
    <property type="component" value="Unassembled WGS sequence"/>
</dbReference>
<sequence>MAANDAFTAGVRPGGLTNSTEIRLLLCYLVKNAGPITRTEIENALMEEALVNYFEIGSCLDDIARQQLVTADGDRYTITDKGRKVAQELAYDLPRSVREKAVAAVLRSQTWARKEAEYSARISEKADGHCSVRCQVKALDSELFCLDIGTPDRLSAEMVKKQFILKGNEIYQMLITKLTEEEK</sequence>
<name>A0A329U0F4_9FIRM</name>
<reference evidence="2 4" key="1">
    <citation type="submission" date="2018-02" db="EMBL/GenBank/DDBJ databases">
        <title>Complete genome sequencing of Faecalibacterium prausnitzii strains isolated from the human gut.</title>
        <authorList>
            <person name="Fitzgerald B.C."/>
            <person name="Shkoporov A.N."/>
            <person name="Ross P.R."/>
            <person name="Hill C."/>
        </authorList>
    </citation>
    <scope>NUCLEOTIDE SEQUENCE [LARGE SCALE GENOMIC DNA]</scope>
    <source>
        <strain evidence="2 4">APC942/32-1</strain>
    </source>
</reference>
<evidence type="ECO:0000313" key="2">
    <source>
        <dbReference type="EMBL" id="RAW54839.1"/>
    </source>
</evidence>
<dbReference type="InterPro" id="IPR036388">
    <property type="entry name" value="WH-like_DNA-bd_sf"/>
</dbReference>
<proteinExistence type="predicted"/>
<protein>
    <submittedName>
        <fullName evidence="2">DUF4364 domain-containing protein</fullName>
    </submittedName>
    <submittedName>
        <fullName evidence="1">DUF4364 family protein</fullName>
    </submittedName>
</protein>
<dbReference type="EMBL" id="PRLB01000003">
    <property type="protein sequence ID" value="RAW54839.1"/>
    <property type="molecule type" value="Genomic_DNA"/>
</dbReference>
<dbReference type="AlphaFoldDB" id="A0A329U0F4"/>
<dbReference type="RefSeq" id="WP_015564157.1">
    <property type="nucleotide sequence ID" value="NZ_CABHMY010000102.1"/>
</dbReference>
<reference evidence="3 5" key="2">
    <citation type="submission" date="2019-07" db="EMBL/GenBank/DDBJ databases">
        <authorList>
            <person name="Hibberd C M."/>
            <person name="Gehrig L. J."/>
            <person name="Chang H.-W."/>
            <person name="Venkatesh S."/>
        </authorList>
    </citation>
    <scope>NUCLEOTIDE SEQUENCE [LARGE SCALE GENOMIC DNA]</scope>
    <source>
        <strain evidence="3">Faecalibacterium_prausnitzii_JG_BgPS064</strain>
    </source>
</reference>
<dbReference type="EMBL" id="CABHMY010000102">
    <property type="protein sequence ID" value="VUX10870.1"/>
    <property type="molecule type" value="Genomic_DNA"/>
</dbReference>
<dbReference type="Gene3D" id="1.10.10.10">
    <property type="entry name" value="Winged helix-like DNA-binding domain superfamily/Winged helix DNA-binding domain"/>
    <property type="match status" value="1"/>
</dbReference>
<gene>
    <name evidence="2" type="ORF">C4N26_05505</name>
    <name evidence="3" type="ORF">FPPS064S07_02828</name>
    <name evidence="1" type="ORF">KHW66_00015</name>
</gene>
<evidence type="ECO:0000313" key="3">
    <source>
        <dbReference type="EMBL" id="VUX10870.1"/>
    </source>
</evidence>
<reference evidence="1" key="3">
    <citation type="submission" date="2021-02" db="EMBL/GenBank/DDBJ databases">
        <title>Infant gut strain persistence is associated with maternal origin, phylogeny, and functional potential including surface adhesion and iron acquisition.</title>
        <authorList>
            <person name="Lou Y.C."/>
        </authorList>
    </citation>
    <scope>NUCLEOTIDE SEQUENCE</scope>
    <source>
        <strain evidence="1">L3_101_367G1_dasL3_101_367G1_metabat.metabat.26</strain>
    </source>
</reference>
<dbReference type="Proteomes" id="UP000406184">
    <property type="component" value="Unassembled WGS sequence"/>
</dbReference>
<accession>A0A329U0F4</accession>
<organism evidence="2 4">
    <name type="scientific">Faecalibacterium prausnitzii</name>
    <dbReference type="NCBI Taxonomy" id="853"/>
    <lineage>
        <taxon>Bacteria</taxon>
        <taxon>Bacillati</taxon>
        <taxon>Bacillota</taxon>
        <taxon>Clostridia</taxon>
        <taxon>Eubacteriales</taxon>
        <taxon>Oscillospiraceae</taxon>
        <taxon>Faecalibacterium</taxon>
    </lineage>
</organism>
<evidence type="ECO:0000313" key="5">
    <source>
        <dbReference type="Proteomes" id="UP000406184"/>
    </source>
</evidence>